<evidence type="ECO:0000259" key="3">
    <source>
        <dbReference type="Pfam" id="PF00967"/>
    </source>
</evidence>
<dbReference type="SUPFAM" id="SSF50685">
    <property type="entry name" value="Barwin-like endoglucanases"/>
    <property type="match status" value="1"/>
</dbReference>
<accession>A0A0B7NLS9</accession>
<gene>
    <name evidence="4" type="primary">PARPA_10138.1 scaffold 39588</name>
</gene>
<proteinExistence type="predicted"/>
<organism evidence="4 5">
    <name type="scientific">Parasitella parasitica</name>
    <dbReference type="NCBI Taxonomy" id="35722"/>
    <lineage>
        <taxon>Eukaryota</taxon>
        <taxon>Fungi</taxon>
        <taxon>Fungi incertae sedis</taxon>
        <taxon>Mucoromycota</taxon>
        <taxon>Mucoromycotina</taxon>
        <taxon>Mucoromycetes</taxon>
        <taxon>Mucorales</taxon>
        <taxon>Mucorineae</taxon>
        <taxon>Mucoraceae</taxon>
        <taxon>Parasitella</taxon>
    </lineage>
</organism>
<dbReference type="CDD" id="cd22191">
    <property type="entry name" value="DPBB_RlpA_EXP_N-like"/>
    <property type="match status" value="1"/>
</dbReference>
<evidence type="ECO:0000256" key="2">
    <source>
        <dbReference type="SAM" id="SignalP"/>
    </source>
</evidence>
<feature type="chain" id="PRO_5002138218" description="Barwin domain-containing protein" evidence="2">
    <location>
        <begin position="24"/>
        <end position="172"/>
    </location>
</feature>
<protein>
    <recommendedName>
        <fullName evidence="3">Barwin domain-containing protein</fullName>
    </recommendedName>
</protein>
<evidence type="ECO:0000313" key="5">
    <source>
        <dbReference type="Proteomes" id="UP000054107"/>
    </source>
</evidence>
<dbReference type="STRING" id="35722.A0A0B7NLS9"/>
<dbReference type="InterPro" id="IPR051477">
    <property type="entry name" value="Expansin_CellWall"/>
</dbReference>
<evidence type="ECO:0000256" key="1">
    <source>
        <dbReference type="ARBA" id="ARBA00022729"/>
    </source>
</evidence>
<feature type="domain" description="Barwin" evidence="3">
    <location>
        <begin position="93"/>
        <end position="156"/>
    </location>
</feature>
<dbReference type="GO" id="GO:0042742">
    <property type="term" value="P:defense response to bacterium"/>
    <property type="evidence" value="ECO:0007669"/>
    <property type="project" value="InterPro"/>
</dbReference>
<dbReference type="GO" id="GO:0050832">
    <property type="term" value="P:defense response to fungus"/>
    <property type="evidence" value="ECO:0007669"/>
    <property type="project" value="InterPro"/>
</dbReference>
<feature type="signal peptide" evidence="2">
    <location>
        <begin position="1"/>
        <end position="23"/>
    </location>
</feature>
<keyword evidence="5" id="KW-1185">Reference proteome</keyword>
<dbReference type="InterPro" id="IPR036908">
    <property type="entry name" value="RlpA-like_sf"/>
</dbReference>
<dbReference type="EMBL" id="LN732700">
    <property type="protein sequence ID" value="CEP15893.1"/>
    <property type="molecule type" value="Genomic_DNA"/>
</dbReference>
<dbReference type="PANTHER" id="PTHR31836">
    <property type="match status" value="1"/>
</dbReference>
<evidence type="ECO:0000313" key="4">
    <source>
        <dbReference type="EMBL" id="CEP15893.1"/>
    </source>
</evidence>
<dbReference type="Proteomes" id="UP000054107">
    <property type="component" value="Unassembled WGS sequence"/>
</dbReference>
<keyword evidence="1 2" id="KW-0732">Signal</keyword>
<dbReference type="AlphaFoldDB" id="A0A0B7NLS9"/>
<dbReference type="InterPro" id="IPR001153">
    <property type="entry name" value="Barwin_dom"/>
</dbReference>
<dbReference type="PANTHER" id="PTHR31836:SF28">
    <property type="entry name" value="SRCR DOMAIN-CONTAINING PROTEIN-RELATED"/>
    <property type="match status" value="1"/>
</dbReference>
<sequence length="172" mass="18845">MKCLVYTSLCALVIAPLIDITEAFNIHGRGVATIMKFNDSDITNNFEKRGSGRGTWYTGSDLKNAACYGRKGFSEFTPKSNDMIGAMKMNGGFEYCYKCMKVTNNKNKKTVTVKIVDQCAGCDNNNAVDLTPAAFKKLESDLGKGILDISWKVVDCPGDIEDIGPQKKSNDD</sequence>
<name>A0A0B7NLS9_9FUNG</name>
<reference evidence="4 5" key="1">
    <citation type="submission" date="2014-09" db="EMBL/GenBank/DDBJ databases">
        <authorList>
            <person name="Ellenberger Sabrina"/>
        </authorList>
    </citation>
    <scope>NUCLEOTIDE SEQUENCE [LARGE SCALE GENOMIC DNA]</scope>
    <source>
        <strain evidence="4 5">CBS 412.66</strain>
    </source>
</reference>
<dbReference type="Pfam" id="PF00967">
    <property type="entry name" value="Barwin"/>
    <property type="match status" value="1"/>
</dbReference>
<dbReference type="Gene3D" id="2.40.40.10">
    <property type="entry name" value="RlpA-like domain"/>
    <property type="match status" value="1"/>
</dbReference>
<dbReference type="OrthoDB" id="623670at2759"/>